<sequence length="151" mass="17703">MIQLDVAPTMFDYDIESNYNYADMSNKLFCTFSSEQQLEEILGTIQTKYKIIYNKIFVLYSKSQDEYICTYNVEFGNVSNFLENTILVHRKKESNTLYTINSLNRLIESLNGGVLDTNFKVDWNDYQNCILLTKGAELKRVNTKLFRILEL</sequence>
<organism evidence="1">
    <name type="scientific">uncultured Caudovirales phage</name>
    <dbReference type="NCBI Taxonomy" id="2100421"/>
    <lineage>
        <taxon>Viruses</taxon>
        <taxon>Duplodnaviria</taxon>
        <taxon>Heunggongvirae</taxon>
        <taxon>Uroviricota</taxon>
        <taxon>Caudoviricetes</taxon>
        <taxon>Peduoviridae</taxon>
        <taxon>Maltschvirus</taxon>
        <taxon>Maltschvirus maltsch</taxon>
    </lineage>
</organism>
<proteinExistence type="predicted"/>
<evidence type="ECO:0000313" key="1">
    <source>
        <dbReference type="EMBL" id="CAB4124659.1"/>
    </source>
</evidence>
<name>A0A6J5KXI7_9CAUD</name>
<gene>
    <name evidence="1" type="ORF">UFOVP54_18</name>
</gene>
<dbReference type="EMBL" id="LR796188">
    <property type="protein sequence ID" value="CAB4124659.1"/>
    <property type="molecule type" value="Genomic_DNA"/>
</dbReference>
<protein>
    <submittedName>
        <fullName evidence="1">Uncharacterized protein</fullName>
    </submittedName>
</protein>
<reference evidence="1" key="1">
    <citation type="submission" date="2020-04" db="EMBL/GenBank/DDBJ databases">
        <authorList>
            <person name="Chiriac C."/>
            <person name="Salcher M."/>
            <person name="Ghai R."/>
            <person name="Kavagutti S V."/>
        </authorList>
    </citation>
    <scope>NUCLEOTIDE SEQUENCE</scope>
</reference>
<accession>A0A6J5KXI7</accession>